<dbReference type="Proteomes" id="UP000245489">
    <property type="component" value="Unassembled WGS sequence"/>
</dbReference>
<accession>A0A316EEV3</accession>
<gene>
    <name evidence="2" type="ORF">LV89_00981</name>
</gene>
<name>A0A316EEV3_9BACT</name>
<dbReference type="RefSeq" id="WP_109741761.1">
    <property type="nucleotide sequence ID" value="NZ_QGGO01000004.1"/>
</dbReference>
<proteinExistence type="predicted"/>
<dbReference type="Pfam" id="PF19918">
    <property type="entry name" value="bpX2"/>
    <property type="match status" value="1"/>
</dbReference>
<sequence length="243" mass="28484">MAQNTSNDINYFLAIDEKHLDFLGKIRHWANLKMAMEDNFCWVKDFTYEQINALDVKTIPYKTIYYSQENKLFKQDSLLPERTIPMLLWTPIERALSIELPSYNFNYFGVSNQVSIKLVQSEQEKPVLGMLVERKTLKEYIQNAPAIRLQKLKWTILDESAVFIIGEPNLPIQGEGFWKNGDFFLPIGYDFELPILTNVLSLLIDPNHRNHIVYGLDNQYFLMGKHDFQPLSISSFRLSFYNL</sequence>
<feature type="domain" description="MoxR-vWA-beta-propeller ternary system" evidence="1">
    <location>
        <begin position="13"/>
        <end position="238"/>
    </location>
</feature>
<dbReference type="InterPro" id="IPR045552">
    <property type="entry name" value="bpX2"/>
</dbReference>
<dbReference type="EMBL" id="QGGO01000004">
    <property type="protein sequence ID" value="PWK28202.1"/>
    <property type="molecule type" value="Genomic_DNA"/>
</dbReference>
<protein>
    <recommendedName>
        <fullName evidence="1">MoxR-vWA-beta-propeller ternary system domain-containing protein</fullName>
    </recommendedName>
</protein>
<evidence type="ECO:0000259" key="1">
    <source>
        <dbReference type="Pfam" id="PF19918"/>
    </source>
</evidence>
<comment type="caution">
    <text evidence="2">The sequence shown here is derived from an EMBL/GenBank/DDBJ whole genome shotgun (WGS) entry which is preliminary data.</text>
</comment>
<reference evidence="2 3" key="1">
    <citation type="submission" date="2018-05" db="EMBL/GenBank/DDBJ databases">
        <title>Genomic Encyclopedia of Archaeal and Bacterial Type Strains, Phase II (KMG-II): from individual species to whole genera.</title>
        <authorList>
            <person name="Goeker M."/>
        </authorList>
    </citation>
    <scope>NUCLEOTIDE SEQUENCE [LARGE SCALE GENOMIC DNA]</scope>
    <source>
        <strain evidence="2 3">DSM 22214</strain>
    </source>
</reference>
<organism evidence="2 3">
    <name type="scientific">Arcicella aurantiaca</name>
    <dbReference type="NCBI Taxonomy" id="591202"/>
    <lineage>
        <taxon>Bacteria</taxon>
        <taxon>Pseudomonadati</taxon>
        <taxon>Bacteroidota</taxon>
        <taxon>Cytophagia</taxon>
        <taxon>Cytophagales</taxon>
        <taxon>Flectobacillaceae</taxon>
        <taxon>Arcicella</taxon>
    </lineage>
</organism>
<dbReference type="OrthoDB" id="674746at2"/>
<evidence type="ECO:0000313" key="3">
    <source>
        <dbReference type="Proteomes" id="UP000245489"/>
    </source>
</evidence>
<dbReference type="AlphaFoldDB" id="A0A316EEV3"/>
<keyword evidence="3" id="KW-1185">Reference proteome</keyword>
<evidence type="ECO:0000313" key="2">
    <source>
        <dbReference type="EMBL" id="PWK28202.1"/>
    </source>
</evidence>